<dbReference type="InterPro" id="IPR005743">
    <property type="entry name" value="GyrA"/>
</dbReference>
<comment type="caution">
    <text evidence="13">The sequence shown here is derived from an EMBL/GenBank/DDBJ whole genome shotgun (WGS) entry which is preliminary data.</text>
</comment>
<dbReference type="Gene3D" id="3.90.199.10">
    <property type="entry name" value="Topoisomerase II, domain 5"/>
    <property type="match status" value="1"/>
</dbReference>
<dbReference type="Gene3D" id="3.30.1360.40">
    <property type="match status" value="1"/>
</dbReference>
<proteinExistence type="inferred from homology"/>
<dbReference type="Gene3D" id="2.120.10.90">
    <property type="entry name" value="DNA gyrase/topoisomerase IV, subunit A, C-terminal"/>
    <property type="match status" value="1"/>
</dbReference>
<dbReference type="GO" id="GO:0034335">
    <property type="term" value="F:DNA negative supercoiling activity"/>
    <property type="evidence" value="ECO:0007669"/>
    <property type="project" value="UniProtKB-ARBA"/>
</dbReference>
<feature type="coiled-coil region" evidence="11">
    <location>
        <begin position="469"/>
        <end position="517"/>
    </location>
</feature>
<dbReference type="PANTHER" id="PTHR43493:SF5">
    <property type="entry name" value="DNA GYRASE SUBUNIT A, CHLOROPLASTIC_MITOCHONDRIAL"/>
    <property type="match status" value="1"/>
</dbReference>
<evidence type="ECO:0000256" key="3">
    <source>
        <dbReference type="ARBA" id="ARBA00022741"/>
    </source>
</evidence>
<evidence type="ECO:0000256" key="9">
    <source>
        <dbReference type="HAMAP-Rule" id="MF_01897"/>
    </source>
</evidence>
<dbReference type="PANTHER" id="PTHR43493">
    <property type="entry name" value="DNA GYRASE/TOPOISOMERASE SUBUNIT A"/>
    <property type="match status" value="1"/>
</dbReference>
<evidence type="ECO:0000256" key="5">
    <source>
        <dbReference type="ARBA" id="ARBA00023029"/>
    </source>
</evidence>
<dbReference type="Pfam" id="PF03989">
    <property type="entry name" value="DNA_gyraseA_C"/>
    <property type="match status" value="6"/>
</dbReference>
<keyword evidence="9" id="KW-0963">Cytoplasm</keyword>
<dbReference type="EC" id="5.6.2.2" evidence="9"/>
<dbReference type="Proteomes" id="UP000034128">
    <property type="component" value="Unassembled WGS sequence"/>
</dbReference>
<evidence type="ECO:0000313" key="14">
    <source>
        <dbReference type="Proteomes" id="UP000034128"/>
    </source>
</evidence>
<keyword evidence="6 9" id="KW-0238">DNA-binding</keyword>
<dbReference type="InterPro" id="IPR013757">
    <property type="entry name" value="Topo_IIA_A_a_sf"/>
</dbReference>
<dbReference type="Gene3D" id="1.10.268.10">
    <property type="entry name" value="Topoisomerase, domain 3"/>
    <property type="match status" value="1"/>
</dbReference>
<keyword evidence="4 9" id="KW-0067">ATP-binding</keyword>
<dbReference type="GO" id="GO:0006261">
    <property type="term" value="P:DNA-templated DNA replication"/>
    <property type="evidence" value="ECO:0007669"/>
    <property type="project" value="UniProtKB-UniRule"/>
</dbReference>
<dbReference type="GO" id="GO:0005524">
    <property type="term" value="F:ATP binding"/>
    <property type="evidence" value="ECO:0007669"/>
    <property type="project" value="UniProtKB-UniRule"/>
</dbReference>
<comment type="catalytic activity">
    <reaction evidence="1 9 10">
        <text>ATP-dependent breakage, passage and rejoining of double-stranded DNA.</text>
        <dbReference type="EC" id="5.6.2.2"/>
    </reaction>
</comment>
<evidence type="ECO:0000256" key="10">
    <source>
        <dbReference type="PROSITE-ProRule" id="PRU01384"/>
    </source>
</evidence>
<dbReference type="GO" id="GO:0005694">
    <property type="term" value="C:chromosome"/>
    <property type="evidence" value="ECO:0007669"/>
    <property type="project" value="InterPro"/>
</dbReference>
<comment type="subunit">
    <text evidence="8">Heterotetramer composed of ParC and ParE.</text>
</comment>
<dbReference type="NCBIfam" id="NF004043">
    <property type="entry name" value="PRK05560.1"/>
    <property type="match status" value="1"/>
</dbReference>
<gene>
    <name evidence="9" type="primary">gyrA</name>
    <name evidence="13" type="ORF">UW36_C0004G0004</name>
</gene>
<protein>
    <recommendedName>
        <fullName evidence="9">DNA gyrase subunit A</fullName>
        <ecNumber evidence="9">5.6.2.2</ecNumber>
    </recommendedName>
</protein>
<dbReference type="FunFam" id="3.30.1360.40:FF:000002">
    <property type="entry name" value="DNA gyrase subunit A"/>
    <property type="match status" value="1"/>
</dbReference>
<dbReference type="InterPro" id="IPR002205">
    <property type="entry name" value="Topo_IIA_dom_A"/>
</dbReference>
<comment type="function">
    <text evidence="9">A type II topoisomerase that negatively supercoils closed circular double-stranded (ds) DNA in an ATP-dependent manner to modulate DNA topology and maintain chromosomes in an underwound state. Negative supercoiling favors strand separation, and DNA replication, transcription, recombination and repair, all of which involve strand separation. Also able to catalyze the interconversion of other topological isomers of dsDNA rings, including catenanes and knotted rings. Type II topoisomerases break and join 2 DNA strands simultaneously in an ATP-dependent manner.</text>
</comment>
<dbReference type="InterPro" id="IPR013760">
    <property type="entry name" value="Topo_IIA-like_dom_sf"/>
</dbReference>
<dbReference type="FunFam" id="1.10.268.10:FF:000001">
    <property type="entry name" value="DNA gyrase subunit A"/>
    <property type="match status" value="1"/>
</dbReference>
<comment type="miscellaneous">
    <text evidence="9">Few gyrases are as efficient as E.coli at forming negative supercoils. Not all organisms have 2 type II topoisomerases; in organisms with a single type II topoisomerase this enzyme also has to decatenate newly replicated chromosomes.</text>
</comment>
<feature type="short sequence motif" description="GyrA-box" evidence="9">
    <location>
        <begin position="559"/>
        <end position="565"/>
    </location>
</feature>
<dbReference type="Pfam" id="PF00521">
    <property type="entry name" value="DNA_topoisoIV"/>
    <property type="match status" value="1"/>
</dbReference>
<comment type="subcellular location">
    <subcellularLocation>
        <location evidence="9">Cytoplasm</location>
    </subcellularLocation>
</comment>
<evidence type="ECO:0000313" key="13">
    <source>
        <dbReference type="EMBL" id="KKT45502.1"/>
    </source>
</evidence>
<comment type="subunit">
    <text evidence="9">Heterotetramer, composed of two GyrA and two GyrB chains. In the heterotetramer, GyrA contains the active site tyrosine that forms a transient covalent intermediate with DNA, while GyrB binds cofactors and catalyzes ATP hydrolysis.</text>
</comment>
<dbReference type="SUPFAM" id="SSF56719">
    <property type="entry name" value="Type II DNA topoisomerase"/>
    <property type="match status" value="1"/>
</dbReference>
<dbReference type="InterPro" id="IPR013758">
    <property type="entry name" value="Topo_IIA_A/C_ab"/>
</dbReference>
<keyword evidence="11" id="KW-0175">Coiled coil</keyword>
<keyword evidence="7 9" id="KW-0413">Isomerase</keyword>
<sequence length="857" mass="94694">MAAKPRAEKIAQLTPATATPNEVINAEITQEMQKSYLDYAMSVIVSRALPDVRDGLKPVHRRIIYAMYDQGMTASSKFHKCAAVVGEVLKKYHPHGDTAVYDALVRMGQDFSLRYPIIIPQGNFGSVDGDPPAAMRYTECKLAPIADQLLLDIDKATVDFTLNDLQNEEPAILPSLLPNILLNGSSGIAVGMATNIPPHNLAEVVAGILSLIDTKESIGKENPQTKIADVGFSSTATAEDLIKIIKGPDFPTGGIIYGQKDIAQLYATGKGRVVVRAKTEIEEDKAGKTKIIVTEIPYQVNKATLVEKIADLVRDKKIAGIYDLRDESNRQGMRVVVELKREAIPQKVLNQLFKFTPLQSTFNANMVALLDNEPRLMTLKSILEEFITHRQKVVVKRTVYLLKKTKEREHVLLGLKIALDHLDEVIKLIRASKDADEAKQVLVAKFGLSELQAQAILDMQLRRLAALERKKIEDELAEIIKTIKGFEQLLYSPVKIIERVREELASLAEKYTDARRTKIVKGDVGELSDEDLVPEELCIVTISQSGYIKRMKKDTYRKQGRGGRGVSGQTLKEDDVVTTIRTCNTHDFALLFTNKGKVYKMRVWEIPEVLRTARGTSLANFLSISQDETVEAFLTLDEEGLKNASGYIFFATTHGTVKKTTITEFSNIRTSGIQAIGMDAGDTLLKVQPTSGRDDVLLVTSQGQSIRFNETDVRSMGRQASGVTGVKLAKQNDEVVGIEILSKDSAKCDLLVLTEKGYGKKSSINEYKVQNRAGSGVLTYKITERVGKVSVARIIDKNPNYDMLVSTQNGIIIRVDANKIPTLGRATQGVRIIKLEESDCVSSIAFLNEDTEDAGKN</sequence>
<dbReference type="GO" id="GO:0006265">
    <property type="term" value="P:DNA topological change"/>
    <property type="evidence" value="ECO:0007669"/>
    <property type="project" value="UniProtKB-UniRule"/>
</dbReference>
<evidence type="ECO:0000256" key="1">
    <source>
        <dbReference type="ARBA" id="ARBA00000185"/>
    </source>
</evidence>
<dbReference type="GO" id="GO:0009330">
    <property type="term" value="C:DNA topoisomerase type II (double strand cut, ATP-hydrolyzing) complex"/>
    <property type="evidence" value="ECO:0007669"/>
    <property type="project" value="TreeGrafter"/>
</dbReference>
<reference evidence="13 14" key="1">
    <citation type="journal article" date="2015" name="Nature">
        <title>rRNA introns, odd ribosomes, and small enigmatic genomes across a large radiation of phyla.</title>
        <authorList>
            <person name="Brown C.T."/>
            <person name="Hug L.A."/>
            <person name="Thomas B.C."/>
            <person name="Sharon I."/>
            <person name="Castelle C.J."/>
            <person name="Singh A."/>
            <person name="Wilkins M.J."/>
            <person name="Williams K.H."/>
            <person name="Banfield J.F."/>
        </authorList>
    </citation>
    <scope>NUCLEOTIDE SEQUENCE [LARGE SCALE GENOMIC DNA]</scope>
</reference>
<feature type="domain" description="Topo IIA-type catalytic" evidence="12">
    <location>
        <begin position="49"/>
        <end position="532"/>
    </location>
</feature>
<organism evidence="13 14">
    <name type="scientific">candidate division WWE3 bacterium GW2011_GWA2_44_16</name>
    <dbReference type="NCBI Taxonomy" id="1619110"/>
    <lineage>
        <taxon>Bacteria</taxon>
        <taxon>Katanobacteria</taxon>
    </lineage>
</organism>
<evidence type="ECO:0000256" key="6">
    <source>
        <dbReference type="ARBA" id="ARBA00023125"/>
    </source>
</evidence>
<dbReference type="AlphaFoldDB" id="A0A0G1JNH1"/>
<dbReference type="CDD" id="cd00187">
    <property type="entry name" value="TOP4c"/>
    <property type="match status" value="1"/>
</dbReference>
<dbReference type="InterPro" id="IPR050220">
    <property type="entry name" value="Type_II_DNA_Topoisomerases"/>
</dbReference>
<accession>A0A0G1JNH1</accession>
<evidence type="ECO:0000256" key="8">
    <source>
        <dbReference type="ARBA" id="ARBA00063644"/>
    </source>
</evidence>
<evidence type="ECO:0000256" key="2">
    <source>
        <dbReference type="ARBA" id="ARBA00008263"/>
    </source>
</evidence>
<dbReference type="InterPro" id="IPR006691">
    <property type="entry name" value="GyrA/parC_rep"/>
</dbReference>
<dbReference type="InterPro" id="IPR035516">
    <property type="entry name" value="Gyrase/topoIV_suA_C"/>
</dbReference>
<name>A0A0G1JNH1_UNCKA</name>
<dbReference type="HAMAP" id="MF_01897">
    <property type="entry name" value="GyrA"/>
    <property type="match status" value="1"/>
</dbReference>
<evidence type="ECO:0000256" key="7">
    <source>
        <dbReference type="ARBA" id="ARBA00023235"/>
    </source>
</evidence>
<dbReference type="STRING" id="1619110.UW36_C0004G0004"/>
<evidence type="ECO:0000259" key="12">
    <source>
        <dbReference type="PROSITE" id="PS52040"/>
    </source>
</evidence>
<feature type="active site" description="O-(5'-phospho-DNA)-tyrosine intermediate" evidence="9 10">
    <location>
        <position position="137"/>
    </location>
</feature>
<keyword evidence="5 9" id="KW-0799">Topoisomerase</keyword>
<dbReference type="PATRIC" id="fig|1619110.3.peg.184"/>
<dbReference type="SMART" id="SM00434">
    <property type="entry name" value="TOP4c"/>
    <property type="match status" value="1"/>
</dbReference>
<evidence type="ECO:0000256" key="4">
    <source>
        <dbReference type="ARBA" id="ARBA00022840"/>
    </source>
</evidence>
<comment type="similarity">
    <text evidence="2 9">Belongs to the type II topoisomerase GyrA/ParC subunit family.</text>
</comment>
<dbReference type="GO" id="GO:0005737">
    <property type="term" value="C:cytoplasm"/>
    <property type="evidence" value="ECO:0007669"/>
    <property type="project" value="UniProtKB-SubCell"/>
</dbReference>
<dbReference type="FunFam" id="2.120.10.90:FF:000005">
    <property type="entry name" value="DNA topoisomerase 4 subunit A"/>
    <property type="match status" value="1"/>
</dbReference>
<dbReference type="PROSITE" id="PS52040">
    <property type="entry name" value="TOPO_IIA"/>
    <property type="match status" value="1"/>
</dbReference>
<dbReference type="NCBIfam" id="TIGR01063">
    <property type="entry name" value="gyrA"/>
    <property type="match status" value="1"/>
</dbReference>
<keyword evidence="3 9" id="KW-0547">Nucleotide-binding</keyword>
<dbReference type="SUPFAM" id="SSF101904">
    <property type="entry name" value="GyrA/ParC C-terminal domain-like"/>
    <property type="match status" value="1"/>
</dbReference>
<dbReference type="EMBL" id="LCIA01000004">
    <property type="protein sequence ID" value="KKT45502.1"/>
    <property type="molecule type" value="Genomic_DNA"/>
</dbReference>
<dbReference type="GO" id="GO:0003677">
    <property type="term" value="F:DNA binding"/>
    <property type="evidence" value="ECO:0007669"/>
    <property type="project" value="UniProtKB-UniRule"/>
</dbReference>
<dbReference type="NCBIfam" id="NF004044">
    <property type="entry name" value="PRK05561.1"/>
    <property type="match status" value="1"/>
</dbReference>
<evidence type="ECO:0000256" key="11">
    <source>
        <dbReference type="SAM" id="Coils"/>
    </source>
</evidence>